<organism evidence="1 2">
    <name type="scientific">Persea americana</name>
    <name type="common">Avocado</name>
    <dbReference type="NCBI Taxonomy" id="3435"/>
    <lineage>
        <taxon>Eukaryota</taxon>
        <taxon>Viridiplantae</taxon>
        <taxon>Streptophyta</taxon>
        <taxon>Embryophyta</taxon>
        <taxon>Tracheophyta</taxon>
        <taxon>Spermatophyta</taxon>
        <taxon>Magnoliopsida</taxon>
        <taxon>Magnoliidae</taxon>
        <taxon>Laurales</taxon>
        <taxon>Lauraceae</taxon>
        <taxon>Persea</taxon>
    </lineage>
</organism>
<name>A0ACC2K8K3_PERAE</name>
<dbReference type="EMBL" id="CM056812">
    <property type="protein sequence ID" value="KAJ8617454.1"/>
    <property type="molecule type" value="Genomic_DNA"/>
</dbReference>
<dbReference type="Proteomes" id="UP001234297">
    <property type="component" value="Chromosome 4"/>
</dbReference>
<protein>
    <submittedName>
        <fullName evidence="1">Uncharacterized protein</fullName>
    </submittedName>
</protein>
<sequence>MTTVKAISQQLDSLAPYEFVWMSYTKFGNNFTKHVTDDDCRLFSSQSDDEVKEESGPKRTKKAAIKGDKRK</sequence>
<comment type="caution">
    <text evidence="1">The sequence shown here is derived from an EMBL/GenBank/DDBJ whole genome shotgun (WGS) entry which is preliminary data.</text>
</comment>
<accession>A0ACC2K8K3</accession>
<reference evidence="1 2" key="1">
    <citation type="journal article" date="2022" name="Hortic Res">
        <title>A haplotype resolved chromosomal level avocado genome allows analysis of novel avocado genes.</title>
        <authorList>
            <person name="Nath O."/>
            <person name="Fletcher S.J."/>
            <person name="Hayward A."/>
            <person name="Shaw L.M."/>
            <person name="Masouleh A.K."/>
            <person name="Furtado A."/>
            <person name="Henry R.J."/>
            <person name="Mitter N."/>
        </authorList>
    </citation>
    <scope>NUCLEOTIDE SEQUENCE [LARGE SCALE GENOMIC DNA]</scope>
    <source>
        <strain evidence="2">cv. Hass</strain>
    </source>
</reference>
<keyword evidence="2" id="KW-1185">Reference proteome</keyword>
<evidence type="ECO:0000313" key="1">
    <source>
        <dbReference type="EMBL" id="KAJ8617454.1"/>
    </source>
</evidence>
<proteinExistence type="predicted"/>
<gene>
    <name evidence="1" type="ORF">MRB53_013640</name>
</gene>
<evidence type="ECO:0000313" key="2">
    <source>
        <dbReference type="Proteomes" id="UP001234297"/>
    </source>
</evidence>